<evidence type="ECO:0000256" key="1">
    <source>
        <dbReference type="ARBA" id="ARBA00008720"/>
    </source>
</evidence>
<dbReference type="Proteomes" id="UP000585749">
    <property type="component" value="Unassembled WGS sequence"/>
</dbReference>
<dbReference type="InterPro" id="IPR013324">
    <property type="entry name" value="RNA_pol_sigma_r3/r4-like"/>
</dbReference>
<gene>
    <name evidence="5" type="ORF">GA0061075_10893</name>
    <name evidence="4" type="ORF">HF960_04925</name>
</gene>
<dbReference type="Pfam" id="PF04297">
    <property type="entry name" value="UPF0122"/>
    <property type="match status" value="1"/>
</dbReference>
<dbReference type="AlphaFoldDB" id="A0A4Y4G565"/>
<proteinExistence type="inferred from homology"/>
<dbReference type="InterPro" id="IPR036388">
    <property type="entry name" value="WH-like_DNA-bd_sf"/>
</dbReference>
<comment type="function">
    <text evidence="2 3">Might take part in the signal recognition particle (SRP) pathway. This is inferred from the conservation of its genetic proximity to ftsY/ffh. May be a regulatory protein.</text>
</comment>
<dbReference type="NCBIfam" id="NF001068">
    <property type="entry name" value="PRK00118.1-4"/>
    <property type="match status" value="1"/>
</dbReference>
<dbReference type="PANTHER" id="PTHR40083">
    <property type="entry name" value="UPF0122 PROTEIN CBO2450/CLC_2298"/>
    <property type="match status" value="1"/>
</dbReference>
<dbReference type="OrthoDB" id="6392at2"/>
<evidence type="ECO:0000313" key="7">
    <source>
        <dbReference type="Proteomes" id="UP000585749"/>
    </source>
</evidence>
<reference evidence="5 6" key="1">
    <citation type="submission" date="2016-08" db="EMBL/GenBank/DDBJ databases">
        <authorList>
            <person name="Varghese N."/>
            <person name="Submissions Spin"/>
        </authorList>
    </citation>
    <scope>NUCLEOTIDE SEQUENCE [LARGE SCALE GENOMIC DNA]</scope>
    <source>
        <strain evidence="5 6">R-53116</strain>
    </source>
</reference>
<accession>A0A4Y4G565</accession>
<dbReference type="SUPFAM" id="SSF88659">
    <property type="entry name" value="Sigma3 and sigma4 domains of RNA polymerase sigma factors"/>
    <property type="match status" value="1"/>
</dbReference>
<evidence type="ECO:0000313" key="4">
    <source>
        <dbReference type="EMBL" id="NKY67013.1"/>
    </source>
</evidence>
<protein>
    <recommendedName>
        <fullName evidence="3">UPF0122 protein GA0061075_10893</fullName>
    </recommendedName>
</protein>
<dbReference type="InterPro" id="IPR054831">
    <property type="entry name" value="UPF0122_fam_protein"/>
</dbReference>
<organism evidence="4 7">
    <name type="scientific">Weissella hellenica</name>
    <dbReference type="NCBI Taxonomy" id="46256"/>
    <lineage>
        <taxon>Bacteria</taxon>
        <taxon>Bacillati</taxon>
        <taxon>Bacillota</taxon>
        <taxon>Bacilli</taxon>
        <taxon>Lactobacillales</taxon>
        <taxon>Lactobacillaceae</taxon>
        <taxon>Weissella</taxon>
    </lineage>
</organism>
<reference evidence="4 7" key="2">
    <citation type="submission" date="2020-04" db="EMBL/GenBank/DDBJ databases">
        <title>MicrobeNet Type strains.</title>
        <authorList>
            <person name="Nicholson A.C."/>
        </authorList>
    </citation>
    <scope>NUCLEOTIDE SEQUENCE [LARGE SCALE GENOMIC DNA]</scope>
    <source>
        <strain evidence="4 7">CCUG 33494</strain>
    </source>
</reference>
<evidence type="ECO:0000256" key="2">
    <source>
        <dbReference type="ARBA" id="ARBA00024764"/>
    </source>
</evidence>
<comment type="caution">
    <text evidence="4">The sequence shown here is derived from an EMBL/GenBank/DDBJ whole genome shotgun (WGS) entry which is preliminary data.</text>
</comment>
<dbReference type="EMBL" id="JAAXPM010000006">
    <property type="protein sequence ID" value="NKY67013.1"/>
    <property type="molecule type" value="Genomic_DNA"/>
</dbReference>
<dbReference type="Gene3D" id="1.10.10.10">
    <property type="entry name" value="Winged helix-like DNA-binding domain superfamily/Winged helix DNA-binding domain"/>
    <property type="match status" value="1"/>
</dbReference>
<name>A0A4Y4G565_WEIHE</name>
<dbReference type="RefSeq" id="WP_074427500.1">
    <property type="nucleotide sequence ID" value="NZ_BJEG01000006.1"/>
</dbReference>
<sequence length="113" mass="13622">MELAKSMRLNMLCDFYEPLLTTKQNDYLQLYYADDYSLGEIAEEYQVSRQAVYDNIKRSTQLLENYEVKLHLYDDYQHRQQVADHLNTYIQKKYPNDENLIRLATQLVTLEEE</sequence>
<evidence type="ECO:0000313" key="5">
    <source>
        <dbReference type="EMBL" id="SCB96773.1"/>
    </source>
</evidence>
<dbReference type="NCBIfam" id="NF045758">
    <property type="entry name" value="YlxM"/>
    <property type="match status" value="1"/>
</dbReference>
<dbReference type="PANTHER" id="PTHR40083:SF1">
    <property type="entry name" value="UPF0122 PROTEIN YLXM"/>
    <property type="match status" value="1"/>
</dbReference>
<dbReference type="InterPro" id="IPR007394">
    <property type="entry name" value="UPF0122"/>
</dbReference>
<dbReference type="EMBL" id="FMAW01000008">
    <property type="protein sequence ID" value="SCB96773.1"/>
    <property type="molecule type" value="Genomic_DNA"/>
</dbReference>
<keyword evidence="4" id="KW-0238">DNA-binding</keyword>
<keyword evidence="6" id="KW-1185">Reference proteome</keyword>
<dbReference type="NCBIfam" id="NF001070">
    <property type="entry name" value="PRK00118.1-6"/>
    <property type="match status" value="1"/>
</dbReference>
<dbReference type="Proteomes" id="UP000182448">
    <property type="component" value="Unassembled WGS sequence"/>
</dbReference>
<dbReference type="GO" id="GO:0003677">
    <property type="term" value="F:DNA binding"/>
    <property type="evidence" value="ECO:0007669"/>
    <property type="project" value="UniProtKB-KW"/>
</dbReference>
<evidence type="ECO:0000313" key="6">
    <source>
        <dbReference type="Proteomes" id="UP000182448"/>
    </source>
</evidence>
<evidence type="ECO:0000256" key="3">
    <source>
        <dbReference type="HAMAP-Rule" id="MF_00245"/>
    </source>
</evidence>
<dbReference type="HAMAP" id="MF_00245">
    <property type="entry name" value="UPF0122"/>
    <property type="match status" value="1"/>
</dbReference>
<comment type="similarity">
    <text evidence="1 3">Belongs to the UPF0122 family.</text>
</comment>